<evidence type="ECO:0000313" key="15">
    <source>
        <dbReference type="Proteomes" id="UP001315967"/>
    </source>
</evidence>
<dbReference type="Proteomes" id="UP001315967">
    <property type="component" value="Chromosome"/>
</dbReference>
<dbReference type="GO" id="GO:0043822">
    <property type="term" value="F:ribonuclease M5 activity"/>
    <property type="evidence" value="ECO:0007669"/>
    <property type="project" value="UniProtKB-EC"/>
</dbReference>
<keyword evidence="9" id="KW-0460">Magnesium</keyword>
<proteinExistence type="inferred from homology"/>
<dbReference type="SMART" id="SM00493">
    <property type="entry name" value="TOPRIM"/>
    <property type="match status" value="1"/>
</dbReference>
<dbReference type="InterPro" id="IPR006171">
    <property type="entry name" value="TOPRIM_dom"/>
</dbReference>
<dbReference type="EC" id="3.1.26.8" evidence="11 12"/>
<evidence type="ECO:0000256" key="5">
    <source>
        <dbReference type="ARBA" id="ARBA00022723"/>
    </source>
</evidence>
<dbReference type="PANTHER" id="PTHR39156:SF2">
    <property type="entry name" value="DNA PRIMASE (BACTERIAL TYPE) AND SMALL PRIMASE-LIKE PROTEINS"/>
    <property type="match status" value="1"/>
</dbReference>
<evidence type="ECO:0000256" key="7">
    <source>
        <dbReference type="ARBA" id="ARBA00022759"/>
    </source>
</evidence>
<evidence type="ECO:0000256" key="3">
    <source>
        <dbReference type="ARBA" id="ARBA00022552"/>
    </source>
</evidence>
<reference evidence="14 15" key="1">
    <citation type="submission" date="2022-08" db="EMBL/GenBank/DDBJ databases">
        <title>Aerococcaceae sp. nov isolated from spoiled eye mask.</title>
        <authorList>
            <person name="Zhou G."/>
            <person name="Xie X.-B."/>
            <person name="Shi Q.-S."/>
            <person name="Wang Y.-S."/>
            <person name="Wen X."/>
            <person name="Peng H."/>
            <person name="Yang X.-J."/>
            <person name="Tao H.-B."/>
            <person name="Huang X.-M."/>
        </authorList>
    </citation>
    <scope>NUCLEOTIDE SEQUENCE [LARGE SCALE GENOMIC DNA]</scope>
    <source>
        <strain evidence="15">DM20194951</strain>
    </source>
</reference>
<keyword evidence="2 11" id="KW-0690">Ribosome biogenesis</keyword>
<evidence type="ECO:0000256" key="4">
    <source>
        <dbReference type="ARBA" id="ARBA00022722"/>
    </source>
</evidence>
<evidence type="ECO:0000259" key="13">
    <source>
        <dbReference type="PROSITE" id="PS50880"/>
    </source>
</evidence>
<keyword evidence="1 11" id="KW-0963">Cytoplasm</keyword>
<evidence type="ECO:0000256" key="10">
    <source>
        <dbReference type="ARBA" id="ARBA00022884"/>
    </source>
</evidence>
<keyword evidence="5" id="KW-0479">Metal-binding</keyword>
<organism evidence="14 15">
    <name type="scientific">Fundicoccus culcitae</name>
    <dbReference type="NCBI Taxonomy" id="2969821"/>
    <lineage>
        <taxon>Bacteria</taxon>
        <taxon>Bacillati</taxon>
        <taxon>Bacillota</taxon>
        <taxon>Bacilli</taxon>
        <taxon>Lactobacillales</taxon>
        <taxon>Aerococcaceae</taxon>
        <taxon>Fundicoccus</taxon>
    </lineage>
</organism>
<comment type="function">
    <text evidence="11">Required for correct processing of both the 5' and 3' ends of 5S rRNA precursor. Cleaves both sides of a double-stranded region yielding mature 5S rRNA in one step.</text>
</comment>
<evidence type="ECO:0000256" key="12">
    <source>
        <dbReference type="NCBIfam" id="TIGR00334"/>
    </source>
</evidence>
<dbReference type="InterPro" id="IPR025156">
    <property type="entry name" value="RNase_M5_C"/>
</dbReference>
<dbReference type="PROSITE" id="PS50880">
    <property type="entry name" value="TOPRIM"/>
    <property type="match status" value="1"/>
</dbReference>
<keyword evidence="3 11" id="KW-0698">rRNA processing</keyword>
<dbReference type="HAMAP" id="MF_01469">
    <property type="entry name" value="RNase_M5"/>
    <property type="match status" value="1"/>
</dbReference>
<comment type="catalytic activity">
    <reaction evidence="11">
        <text>Endonucleolytic cleavage of RNA, removing 21 and 42 nucleotides, respectively, from the 5'- and 3'-termini of a 5S-rRNA precursor.</text>
        <dbReference type="EC" id="3.1.26.8"/>
    </reaction>
</comment>
<dbReference type="Gene3D" id="3.40.1360.10">
    <property type="match status" value="1"/>
</dbReference>
<dbReference type="CDD" id="cd01027">
    <property type="entry name" value="TOPRIM_RNase_M5_like"/>
    <property type="match status" value="1"/>
</dbReference>
<evidence type="ECO:0000256" key="1">
    <source>
        <dbReference type="ARBA" id="ARBA00022490"/>
    </source>
</evidence>
<dbReference type="Pfam" id="PF13331">
    <property type="entry name" value="DUF4093"/>
    <property type="match status" value="1"/>
</dbReference>
<evidence type="ECO:0000256" key="6">
    <source>
        <dbReference type="ARBA" id="ARBA00022730"/>
    </source>
</evidence>
<keyword evidence="7 11" id="KW-0255">Endonuclease</keyword>
<evidence type="ECO:0000256" key="9">
    <source>
        <dbReference type="ARBA" id="ARBA00022842"/>
    </source>
</evidence>
<dbReference type="EMBL" id="CP102453">
    <property type="protein sequence ID" value="UUX32892.1"/>
    <property type="molecule type" value="Genomic_DNA"/>
</dbReference>
<keyword evidence="4 11" id="KW-0540">Nuclease</keyword>
<keyword evidence="6 11" id="KW-0699">rRNA-binding</keyword>
<evidence type="ECO:0000256" key="2">
    <source>
        <dbReference type="ARBA" id="ARBA00022517"/>
    </source>
</evidence>
<comment type="subcellular location">
    <subcellularLocation>
        <location evidence="11">Cytoplasm</location>
    </subcellularLocation>
</comment>
<name>A0ABY5P2G0_9LACT</name>
<accession>A0ABY5P2G0</accession>
<dbReference type="InterPro" id="IPR034141">
    <property type="entry name" value="TOPRIM_RNase_M5-like"/>
</dbReference>
<keyword evidence="8 11" id="KW-0378">Hydrolase</keyword>
<dbReference type="NCBIfam" id="TIGR00334">
    <property type="entry name" value="5S_RNA_mat_M5"/>
    <property type="match status" value="1"/>
</dbReference>
<dbReference type="PANTHER" id="PTHR39156">
    <property type="entry name" value="RIBONUCLEASE M5"/>
    <property type="match status" value="1"/>
</dbReference>
<sequence length="194" mass="21767">MEKNQIHIPREVIVVEGRDDSKRLMEVFGPKVKLIETGGSAINAATLERIKQAAEQFGVIVFTDPDVQGQRIRQIITQNVPTAKQAYLSRQDARGKSYVGSLGVEHASKESILKALEELATPASENLQRELSTQELMQLGLTNHPLAGVRRKAVAERFHLGHVNAKQLQKQLALYQVDYAELFEFIEELNHKSE</sequence>
<evidence type="ECO:0000313" key="14">
    <source>
        <dbReference type="EMBL" id="UUX32892.1"/>
    </source>
</evidence>
<dbReference type="SUPFAM" id="SSF110455">
    <property type="entry name" value="Toprim domain"/>
    <property type="match status" value="1"/>
</dbReference>
<keyword evidence="15" id="KW-1185">Reference proteome</keyword>
<feature type="domain" description="Toprim" evidence="13">
    <location>
        <begin position="10"/>
        <end position="103"/>
    </location>
</feature>
<comment type="similarity">
    <text evidence="11">Belongs to the ribonuclease M5 family.</text>
</comment>
<dbReference type="Pfam" id="PF01751">
    <property type="entry name" value="Toprim"/>
    <property type="match status" value="1"/>
</dbReference>
<evidence type="ECO:0000256" key="8">
    <source>
        <dbReference type="ARBA" id="ARBA00022801"/>
    </source>
</evidence>
<dbReference type="InterPro" id="IPR004466">
    <property type="entry name" value="RNase_M5"/>
</dbReference>
<evidence type="ECO:0000256" key="11">
    <source>
        <dbReference type="HAMAP-Rule" id="MF_01469"/>
    </source>
</evidence>
<protein>
    <recommendedName>
        <fullName evidence="11 12">Ribonuclease M5</fullName>
        <ecNumber evidence="11 12">3.1.26.8</ecNumber>
    </recommendedName>
    <alternativeName>
        <fullName evidence="11">RNase M5</fullName>
    </alternativeName>
    <alternativeName>
        <fullName evidence="11">Ribosomal RNA terminal maturase M5</fullName>
    </alternativeName>
</protein>
<keyword evidence="10 11" id="KW-0694">RNA-binding</keyword>
<gene>
    <name evidence="11 14" type="primary">rnmV</name>
    <name evidence="14" type="ORF">NRE15_08150</name>
</gene>
<dbReference type="RefSeq" id="WP_313792394.1">
    <property type="nucleotide sequence ID" value="NZ_CP102453.1"/>
</dbReference>